<dbReference type="Pfam" id="PF06983">
    <property type="entry name" value="3-dmu-9_3-mt"/>
    <property type="match status" value="1"/>
</dbReference>
<dbReference type="PANTHER" id="PTHR33990:SF1">
    <property type="entry name" value="PROTEIN YJDN"/>
    <property type="match status" value="1"/>
</dbReference>
<comment type="caution">
    <text evidence="2">The sequence shown here is derived from an EMBL/GenBank/DDBJ whole genome shotgun (WGS) entry which is preliminary data.</text>
</comment>
<evidence type="ECO:0000259" key="1">
    <source>
        <dbReference type="Pfam" id="PF06983"/>
    </source>
</evidence>
<proteinExistence type="predicted"/>
<evidence type="ECO:0000313" key="2">
    <source>
        <dbReference type="EMBL" id="MBU5675696.1"/>
    </source>
</evidence>
<dbReference type="EMBL" id="JAHLQK010000001">
    <property type="protein sequence ID" value="MBU5675696.1"/>
    <property type="molecule type" value="Genomic_DNA"/>
</dbReference>
<accession>A0ABS6FZM2</accession>
<dbReference type="Proteomes" id="UP000779508">
    <property type="component" value="Unassembled WGS sequence"/>
</dbReference>
<protein>
    <submittedName>
        <fullName evidence="2">VOC family protein</fullName>
    </submittedName>
</protein>
<reference evidence="2 3" key="1">
    <citation type="submission" date="2021-06" db="EMBL/GenBank/DDBJ databases">
        <authorList>
            <person name="Sun Q."/>
            <person name="Li D."/>
        </authorList>
    </citation>
    <scope>NUCLEOTIDE SEQUENCE [LARGE SCALE GENOMIC DNA]</scope>
    <source>
        <strain evidence="2 3">MSJ-5</strain>
    </source>
</reference>
<gene>
    <name evidence="2" type="ORF">KQI88_04635</name>
</gene>
<dbReference type="InterPro" id="IPR028973">
    <property type="entry name" value="PhnB-like"/>
</dbReference>
<sequence length="139" mass="15688">MVTPYLVFSGNCKEVLAFYQEVFECKVPTSMPYGQYIPEGIKTPPVDLSTWVLHAEMQICGTNFWFADEIGGSDKGNIVRLTVTVPTNKQAQKIFYRLQESGEITLPPTETFYSTFHAALTDKYGVDWNIVAEEAPNHK</sequence>
<organism evidence="2 3">
    <name type="scientific">Alkaliphilus flagellatus</name>
    <dbReference type="NCBI Taxonomy" id="2841507"/>
    <lineage>
        <taxon>Bacteria</taxon>
        <taxon>Bacillati</taxon>
        <taxon>Bacillota</taxon>
        <taxon>Clostridia</taxon>
        <taxon>Peptostreptococcales</taxon>
        <taxon>Natronincolaceae</taxon>
        <taxon>Alkaliphilus</taxon>
    </lineage>
</organism>
<dbReference type="RefSeq" id="WP_216415154.1">
    <property type="nucleotide sequence ID" value="NZ_JAHLQK010000001.1"/>
</dbReference>
<feature type="domain" description="PhnB-like" evidence="1">
    <location>
        <begin position="2"/>
        <end position="131"/>
    </location>
</feature>
<dbReference type="CDD" id="cd06588">
    <property type="entry name" value="PhnB_like"/>
    <property type="match status" value="1"/>
</dbReference>
<evidence type="ECO:0000313" key="3">
    <source>
        <dbReference type="Proteomes" id="UP000779508"/>
    </source>
</evidence>
<keyword evidence="3" id="KW-1185">Reference proteome</keyword>
<name>A0ABS6FZM2_9FIRM</name>
<dbReference type="PANTHER" id="PTHR33990">
    <property type="entry name" value="PROTEIN YJDN-RELATED"/>
    <property type="match status" value="1"/>
</dbReference>